<dbReference type="PANTHER" id="PTHR43801">
    <property type="entry name" value="NUCLEOTIDE-BINDING PROTEIN-RELATED"/>
    <property type="match status" value="1"/>
</dbReference>
<name>Q0AXL5_SYNWW</name>
<dbReference type="RefSeq" id="WP_011640642.1">
    <property type="nucleotide sequence ID" value="NC_008346.1"/>
</dbReference>
<feature type="transmembrane region" description="Helical" evidence="1">
    <location>
        <begin position="7"/>
        <end position="29"/>
    </location>
</feature>
<organism evidence="2 3">
    <name type="scientific">Syntrophomonas wolfei subsp. wolfei (strain DSM 2245B / Goettingen)</name>
    <dbReference type="NCBI Taxonomy" id="335541"/>
    <lineage>
        <taxon>Bacteria</taxon>
        <taxon>Bacillati</taxon>
        <taxon>Bacillota</taxon>
        <taxon>Clostridia</taxon>
        <taxon>Eubacteriales</taxon>
        <taxon>Syntrophomonadaceae</taxon>
        <taxon>Syntrophomonas</taxon>
    </lineage>
</organism>
<evidence type="ECO:0000256" key="1">
    <source>
        <dbReference type="SAM" id="Phobius"/>
    </source>
</evidence>
<gene>
    <name evidence="2" type="ordered locus">Swol_1230</name>
</gene>
<keyword evidence="3" id="KW-1185">Reference proteome</keyword>
<keyword evidence="1" id="KW-1133">Transmembrane helix</keyword>
<reference evidence="3" key="1">
    <citation type="journal article" date="2010" name="Environ. Microbiol.">
        <title>The genome of Syntrophomonas wolfei: new insights into syntrophic metabolism and biohydrogen production.</title>
        <authorList>
            <person name="Sieber J.R."/>
            <person name="Sims D.R."/>
            <person name="Han C."/>
            <person name="Kim E."/>
            <person name="Lykidis A."/>
            <person name="Lapidus A.L."/>
            <person name="McDonnald E."/>
            <person name="Rohlin L."/>
            <person name="Culley D.E."/>
            <person name="Gunsalus R."/>
            <person name="McInerney M.J."/>
        </authorList>
    </citation>
    <scope>NUCLEOTIDE SEQUENCE [LARGE SCALE GENOMIC DNA]</scope>
    <source>
        <strain evidence="3">DSM 2245B / Goettingen</strain>
    </source>
</reference>
<dbReference type="KEGG" id="swo:Swol_1230"/>
<accession>Q0AXL5</accession>
<feature type="transmembrane region" description="Helical" evidence="1">
    <location>
        <begin position="41"/>
        <end position="68"/>
    </location>
</feature>
<dbReference type="Pfam" id="PF01976">
    <property type="entry name" value="DUF116"/>
    <property type="match status" value="1"/>
</dbReference>
<protein>
    <recommendedName>
        <fullName evidence="4">DUF116 domain-containing protein</fullName>
    </recommendedName>
</protein>
<dbReference type="STRING" id="335541.Swol_1230"/>
<keyword evidence="1" id="KW-0472">Membrane</keyword>
<evidence type="ECO:0008006" key="4">
    <source>
        <dbReference type="Google" id="ProtNLM"/>
    </source>
</evidence>
<dbReference type="OrthoDB" id="9787348at2"/>
<dbReference type="AlphaFoldDB" id="Q0AXL5"/>
<dbReference type="PIRSF" id="PIRSF006594">
    <property type="entry name" value="UCP006594"/>
    <property type="match status" value="1"/>
</dbReference>
<evidence type="ECO:0000313" key="3">
    <source>
        <dbReference type="Proteomes" id="UP000001968"/>
    </source>
</evidence>
<sequence length="250" mass="27903">MEAKKRIYIGLLAASLFFAIFALFLLWYLVSKREFIVSQFLLLLILTLVILLFLILATGIVAIVFMILRSRSIPSLENITQLANEMLFPLTLIVGRLIGIEKEKILRSFIAVNNYLVRCKKLILKEEQIMLLVPHCLQNSDCPLKITVDVNNCKECGKCKVGELKKLAKEHGAILKVATGGTLARKFIEENKPRGVIAVACERDLSSGIHDMGFLPVMGVLNCRPNGPCFNTDVELERVENALNIMCKGG</sequence>
<dbReference type="EMBL" id="CP000448">
    <property type="protein sequence ID" value="ABI68539.1"/>
    <property type="molecule type" value="Genomic_DNA"/>
</dbReference>
<dbReference type="HOGENOM" id="CLU_067052_0_2_9"/>
<keyword evidence="1" id="KW-0812">Transmembrane</keyword>
<dbReference type="PANTHER" id="PTHR43801:SF1">
    <property type="entry name" value="POLYPRENYL SYNTHETASE"/>
    <property type="match status" value="1"/>
</dbReference>
<proteinExistence type="predicted"/>
<evidence type="ECO:0000313" key="2">
    <source>
        <dbReference type="EMBL" id="ABI68539.1"/>
    </source>
</evidence>
<dbReference type="Proteomes" id="UP000001968">
    <property type="component" value="Chromosome"/>
</dbReference>
<dbReference type="eggNOG" id="COG1852">
    <property type="taxonomic scope" value="Bacteria"/>
</dbReference>
<dbReference type="InterPro" id="IPR002829">
    <property type="entry name" value="DUF116"/>
</dbReference>